<dbReference type="InterPro" id="IPR037171">
    <property type="entry name" value="NagB/RpiA_transferase-like"/>
</dbReference>
<dbReference type="GO" id="GO:0030272">
    <property type="term" value="F:5-formyltetrahydrofolate cyclo-ligase activity"/>
    <property type="evidence" value="ECO:0007669"/>
    <property type="project" value="UniProtKB-EC"/>
</dbReference>
<dbReference type="PANTHER" id="PTHR23407">
    <property type="entry name" value="ATPASE INHIBITOR/5-FORMYLTETRAHYDROFOLATE CYCLO-LIGASE"/>
    <property type="match status" value="1"/>
</dbReference>
<dbReference type="RefSeq" id="WP_007746836.1">
    <property type="nucleotide sequence ID" value="NZ_CM001398.1"/>
</dbReference>
<dbReference type="InterPro" id="IPR002698">
    <property type="entry name" value="FTHF_cligase"/>
</dbReference>
<comment type="cofactor">
    <cofactor evidence="5">
        <name>Mg(2+)</name>
        <dbReference type="ChEBI" id="CHEBI:18420"/>
    </cofactor>
</comment>
<dbReference type="GO" id="GO:0035999">
    <property type="term" value="P:tetrahydrofolate interconversion"/>
    <property type="evidence" value="ECO:0007669"/>
    <property type="project" value="TreeGrafter"/>
</dbReference>
<keyword evidence="7" id="KW-1185">Reference proteome</keyword>
<dbReference type="AlphaFoldDB" id="G9WGD2"/>
<gene>
    <name evidence="6" type="ORF">OKIT_1665</name>
</gene>
<feature type="binding site" evidence="4">
    <location>
        <position position="58"/>
    </location>
    <ligand>
        <name>substrate</name>
    </ligand>
</feature>
<dbReference type="PANTHER" id="PTHR23407:SF1">
    <property type="entry name" value="5-FORMYLTETRAHYDROFOLATE CYCLO-LIGASE"/>
    <property type="match status" value="1"/>
</dbReference>
<name>G9WGD2_9LACO</name>
<dbReference type="GO" id="GO:0046872">
    <property type="term" value="F:metal ion binding"/>
    <property type="evidence" value="ECO:0007669"/>
    <property type="project" value="UniProtKB-KW"/>
</dbReference>
<dbReference type="PIRSF" id="PIRSF006806">
    <property type="entry name" value="FTHF_cligase"/>
    <property type="match status" value="1"/>
</dbReference>
<dbReference type="SUPFAM" id="SSF100950">
    <property type="entry name" value="NagB/RpiA/CoA transferase-like"/>
    <property type="match status" value="1"/>
</dbReference>
<dbReference type="EC" id="6.3.3.2" evidence="5"/>
<comment type="caution">
    <text evidence="6">The sequence shown here is derived from an EMBL/GenBank/DDBJ whole genome shotgun (WGS) entry which is preliminary data.</text>
</comment>
<feature type="binding site" evidence="4">
    <location>
        <begin position="7"/>
        <end position="11"/>
    </location>
    <ligand>
        <name>ATP</name>
        <dbReference type="ChEBI" id="CHEBI:30616"/>
    </ligand>
</feature>
<dbReference type="HOGENOM" id="CLU_066245_2_2_9"/>
<evidence type="ECO:0000256" key="2">
    <source>
        <dbReference type="ARBA" id="ARBA00022741"/>
    </source>
</evidence>
<dbReference type="eggNOG" id="COG0212">
    <property type="taxonomic scope" value="Bacteria"/>
</dbReference>
<dbReference type="Pfam" id="PF01812">
    <property type="entry name" value="5-FTHF_cyc-lig"/>
    <property type="match status" value="1"/>
</dbReference>
<evidence type="ECO:0000256" key="5">
    <source>
        <dbReference type="RuleBase" id="RU361279"/>
    </source>
</evidence>
<comment type="catalytic activity">
    <reaction evidence="5">
        <text>(6S)-5-formyl-5,6,7,8-tetrahydrofolate + ATP = (6R)-5,10-methenyltetrahydrofolate + ADP + phosphate</text>
        <dbReference type="Rhea" id="RHEA:10488"/>
        <dbReference type="ChEBI" id="CHEBI:30616"/>
        <dbReference type="ChEBI" id="CHEBI:43474"/>
        <dbReference type="ChEBI" id="CHEBI:57455"/>
        <dbReference type="ChEBI" id="CHEBI:57457"/>
        <dbReference type="ChEBI" id="CHEBI:456216"/>
        <dbReference type="EC" id="6.3.3.2"/>
    </reaction>
</comment>
<keyword evidence="5" id="KW-0460">Magnesium</keyword>
<evidence type="ECO:0000313" key="6">
    <source>
        <dbReference type="EMBL" id="EHN59740.1"/>
    </source>
</evidence>
<dbReference type="Proteomes" id="UP000004959">
    <property type="component" value="Chromosome"/>
</dbReference>
<dbReference type="STRING" id="336988.NT96_01975"/>
<keyword evidence="6" id="KW-0436">Ligase</keyword>
<keyword evidence="3 4" id="KW-0067">ATP-binding</keyword>
<dbReference type="EMBL" id="AFVZ01000001">
    <property type="protein sequence ID" value="EHN59740.1"/>
    <property type="molecule type" value="Genomic_DNA"/>
</dbReference>
<dbReference type="NCBIfam" id="TIGR02727">
    <property type="entry name" value="MTHFS_bact"/>
    <property type="match status" value="1"/>
</dbReference>
<dbReference type="PATRIC" id="fig|1045004.4.peg.1634"/>
<keyword evidence="5" id="KW-0479">Metal-binding</keyword>
<feature type="binding site" evidence="4">
    <location>
        <position position="53"/>
    </location>
    <ligand>
        <name>substrate</name>
    </ligand>
</feature>
<accession>G9WGD2</accession>
<sequence length="182" mass="20515">MTIIDDKQALRDQQKTRLAAIDPAEKKEQSLSLYRQLFENLDWQSSDRVAITLSLPLELSTRPIIQQAWELDKHVFVPKIVDKKMIFVEFTETTKIIKGKMSISEPEGAAAFPKNDIDLMIVPGLAFTKTGKRLGFGAGYYDRYLSDYSGKTLSLALNDQLLAAIPTDKLDVRVQQVLAPEN</sequence>
<keyword evidence="2 4" id="KW-0547">Nucleotide-binding</keyword>
<reference evidence="6 7" key="1">
    <citation type="journal article" date="2012" name="PLoS ONE">
        <title>Functional divergence in the genus oenococcus as predicted by genome sequencing of the newly-described species, Oenococcus kitaharae.</title>
        <authorList>
            <person name="Borneman A.R."/>
            <person name="McCarthy J.M."/>
            <person name="Chambers P.J."/>
            <person name="Bartowsky E.J."/>
        </authorList>
    </citation>
    <scope>NUCLEOTIDE SEQUENCE [LARGE SCALE GENOMIC DNA]</scope>
    <source>
        <strain evidence="7">DSM17330</strain>
    </source>
</reference>
<evidence type="ECO:0000313" key="7">
    <source>
        <dbReference type="Proteomes" id="UP000004959"/>
    </source>
</evidence>
<organism evidence="6 7">
    <name type="scientific">Oenococcus kitaharae DSM 17330</name>
    <dbReference type="NCBI Taxonomy" id="1045004"/>
    <lineage>
        <taxon>Bacteria</taxon>
        <taxon>Bacillati</taxon>
        <taxon>Bacillota</taxon>
        <taxon>Bacilli</taxon>
        <taxon>Lactobacillales</taxon>
        <taxon>Lactobacillaceae</taxon>
        <taxon>Oenococcus</taxon>
    </lineage>
</organism>
<dbReference type="GO" id="GO:0009396">
    <property type="term" value="P:folic acid-containing compound biosynthetic process"/>
    <property type="evidence" value="ECO:0007669"/>
    <property type="project" value="TreeGrafter"/>
</dbReference>
<feature type="binding site" evidence="4">
    <location>
        <begin position="133"/>
        <end position="141"/>
    </location>
    <ligand>
        <name>ATP</name>
        <dbReference type="ChEBI" id="CHEBI:30616"/>
    </ligand>
</feature>
<proteinExistence type="inferred from homology"/>
<dbReference type="GO" id="GO:0005524">
    <property type="term" value="F:ATP binding"/>
    <property type="evidence" value="ECO:0007669"/>
    <property type="project" value="UniProtKB-KW"/>
</dbReference>
<evidence type="ECO:0000256" key="4">
    <source>
        <dbReference type="PIRSR" id="PIRSR006806-1"/>
    </source>
</evidence>
<evidence type="ECO:0000256" key="1">
    <source>
        <dbReference type="ARBA" id="ARBA00010638"/>
    </source>
</evidence>
<protein>
    <recommendedName>
        <fullName evidence="5">5-formyltetrahydrofolate cyclo-ligase</fullName>
        <ecNumber evidence="5">6.3.3.2</ecNumber>
    </recommendedName>
</protein>
<dbReference type="Gene3D" id="3.40.50.10420">
    <property type="entry name" value="NagB/RpiA/CoA transferase-like"/>
    <property type="match status" value="1"/>
</dbReference>
<dbReference type="OrthoDB" id="9801938at2"/>
<comment type="similarity">
    <text evidence="1 5">Belongs to the 5-formyltetrahydrofolate cyclo-ligase family.</text>
</comment>
<evidence type="ECO:0000256" key="3">
    <source>
        <dbReference type="ARBA" id="ARBA00022840"/>
    </source>
</evidence>
<dbReference type="InterPro" id="IPR024185">
    <property type="entry name" value="FTHF_cligase-like_sf"/>
</dbReference>